<keyword evidence="5 12" id="KW-0443">Lipid metabolism</keyword>
<proteinExistence type="inferred from homology"/>
<comment type="similarity">
    <text evidence="12">Belongs to the phosphatidylserine decarboxylase family. PSD-B subfamily. Prokaryotic type I sub-subfamily.</text>
</comment>
<evidence type="ECO:0000313" key="14">
    <source>
        <dbReference type="Proteomes" id="UP000484885"/>
    </source>
</evidence>
<sequence length="293" mass="31475">MSASLVDRLAVWPQYLLPQRLLTGLANRLSHSEKAWVRRPLIAGFRRLFPVNLAEAADPDPGGYASFNAFFTRALAADARPVAETAHRLISPCDGTISQLGSVRAGQLIQAKGVDYSAAALLGSAEWAERFADGHFITIYLAPYDYHRVHSPVTGRAVEEARIPGRLFSVSARTSRAVPGLFTRNERMAVILETEHGPVAVVMVAALLVAGIETVWGGPGQYRPGPSATRTSINAVTLARGQELGRFHWGSTVIVLTPADFPPWAPSLQPGDTVRLGQALTAAQADAGQEPRP</sequence>
<feature type="active site" description="Charge relay system; for autoendoproteolytic cleavage activity" evidence="12">
    <location>
        <position position="150"/>
    </location>
</feature>
<dbReference type="PANTHER" id="PTHR10067">
    <property type="entry name" value="PHOSPHATIDYLSERINE DECARBOXYLASE"/>
    <property type="match status" value="1"/>
</dbReference>
<evidence type="ECO:0000256" key="9">
    <source>
        <dbReference type="ARBA" id="ARBA00023239"/>
    </source>
</evidence>
<evidence type="ECO:0000256" key="1">
    <source>
        <dbReference type="ARBA" id="ARBA00005189"/>
    </source>
</evidence>
<evidence type="ECO:0000256" key="10">
    <source>
        <dbReference type="ARBA" id="ARBA00023264"/>
    </source>
</evidence>
<comment type="PTM">
    <text evidence="12">Is synthesized initially as an inactive proenzyme. Formation of the active enzyme involves a self-maturation process in which the active site pyruvoyl group is generated from an internal serine residue via an autocatalytic post-translational modification. Two non-identical subunits are generated from the proenzyme in this reaction, and the pyruvate is formed at the N-terminus of the alpha chain, which is derived from the carboxyl end of the proenzyme. The autoendoproteolytic cleavage occurs by a canonical serine protease mechanism, in which the side chain hydroxyl group of the serine supplies its oxygen atom to form the C-terminus of the beta chain, while the remainder of the serine residue undergoes an oxidative deamination to produce ammonia and the pyruvoyl prosthetic group on the alpha chain. During this reaction, the Ser that is part of the protease active site of the proenzyme becomes the pyruvoyl prosthetic group, which constitutes an essential element of the active site of the mature decarboxylase.</text>
</comment>
<name>A0A845UZZ6_9GAMM</name>
<feature type="active site" description="Charge relay system; for autoendoproteolytic cleavage activity" evidence="12">
    <location>
        <position position="251"/>
    </location>
</feature>
<feature type="active site" description="Schiff-base intermediate with substrate; via pyruvic acid; for decarboxylase activity" evidence="12">
    <location>
        <position position="251"/>
    </location>
</feature>
<keyword evidence="6 12" id="KW-0472">Membrane</keyword>
<evidence type="ECO:0000256" key="12">
    <source>
        <dbReference type="HAMAP-Rule" id="MF_00662"/>
    </source>
</evidence>
<dbReference type="AlphaFoldDB" id="A0A845UZZ6"/>
<keyword evidence="8 12" id="KW-0594">Phospholipid biosynthesis</keyword>
<comment type="subcellular location">
    <subcellularLocation>
        <location evidence="12">Cell membrane</location>
        <topology evidence="12">Peripheral membrane protein</topology>
    </subcellularLocation>
</comment>
<reference evidence="13 14" key="1">
    <citation type="submission" date="2020-02" db="EMBL/GenBank/DDBJ databases">
        <authorList>
            <person name="Zhang X.-Y."/>
        </authorList>
    </citation>
    <scope>NUCLEOTIDE SEQUENCE [LARGE SCALE GENOMIC DNA]</scope>
    <source>
        <strain evidence="13 14">C33</strain>
    </source>
</reference>
<feature type="active site" description="Charge relay system; for autoendoproteolytic cleavage activity" evidence="12">
    <location>
        <position position="94"/>
    </location>
</feature>
<keyword evidence="3 12" id="KW-0444">Lipid biosynthesis</keyword>
<dbReference type="GO" id="GO:0006646">
    <property type="term" value="P:phosphatidylethanolamine biosynthetic process"/>
    <property type="evidence" value="ECO:0007669"/>
    <property type="project" value="UniProtKB-UniRule"/>
</dbReference>
<feature type="chain" id="PRO_5033184549" description="Phosphatidylserine decarboxylase beta chain" evidence="12">
    <location>
        <begin position="1"/>
        <end position="250"/>
    </location>
</feature>
<organism evidence="13 14">
    <name type="scientific">Wenzhouxiangella limi</name>
    <dbReference type="NCBI Taxonomy" id="2707351"/>
    <lineage>
        <taxon>Bacteria</taxon>
        <taxon>Pseudomonadati</taxon>
        <taxon>Pseudomonadota</taxon>
        <taxon>Gammaproteobacteria</taxon>
        <taxon>Chromatiales</taxon>
        <taxon>Wenzhouxiangellaceae</taxon>
        <taxon>Wenzhouxiangella</taxon>
    </lineage>
</organism>
<dbReference type="RefSeq" id="WP_164211769.1">
    <property type="nucleotide sequence ID" value="NZ_JAAGSC010000042.1"/>
</dbReference>
<dbReference type="Pfam" id="PF02666">
    <property type="entry name" value="PS_Dcarbxylase"/>
    <property type="match status" value="1"/>
</dbReference>
<gene>
    <name evidence="12 13" type="primary">psd</name>
    <name evidence="13" type="ORF">G3I74_11565</name>
</gene>
<comment type="pathway">
    <text evidence="1">Lipid metabolism.</text>
</comment>
<dbReference type="Proteomes" id="UP000484885">
    <property type="component" value="Unassembled WGS sequence"/>
</dbReference>
<dbReference type="InterPro" id="IPR033177">
    <property type="entry name" value="PSD-B"/>
</dbReference>
<comment type="subunit">
    <text evidence="12">Heterodimer of a large membrane-associated beta subunit and a small pyruvoyl-containing alpha subunit.</text>
</comment>
<evidence type="ECO:0000256" key="5">
    <source>
        <dbReference type="ARBA" id="ARBA00023098"/>
    </source>
</evidence>
<keyword evidence="7 12" id="KW-0865">Zymogen</keyword>
<accession>A0A845UZZ6</accession>
<dbReference type="EMBL" id="JAAGSC010000042">
    <property type="protein sequence ID" value="NDY96368.1"/>
    <property type="molecule type" value="Genomic_DNA"/>
</dbReference>
<evidence type="ECO:0000256" key="8">
    <source>
        <dbReference type="ARBA" id="ARBA00023209"/>
    </source>
</evidence>
<evidence type="ECO:0000256" key="11">
    <source>
        <dbReference type="ARBA" id="ARBA00023317"/>
    </source>
</evidence>
<keyword evidence="2 12" id="KW-1003">Cell membrane</keyword>
<evidence type="ECO:0000256" key="4">
    <source>
        <dbReference type="ARBA" id="ARBA00022793"/>
    </source>
</evidence>
<evidence type="ECO:0000256" key="3">
    <source>
        <dbReference type="ARBA" id="ARBA00022516"/>
    </source>
</evidence>
<comment type="pathway">
    <text evidence="12">Phospholipid metabolism; phosphatidylethanolamine biosynthesis; phosphatidylethanolamine from CDP-diacylglycerol: step 2/2.</text>
</comment>
<dbReference type="GO" id="GO:0005886">
    <property type="term" value="C:plasma membrane"/>
    <property type="evidence" value="ECO:0007669"/>
    <property type="project" value="UniProtKB-SubCell"/>
</dbReference>
<comment type="caution">
    <text evidence="13">The sequence shown here is derived from an EMBL/GenBank/DDBJ whole genome shotgun (WGS) entry which is preliminary data.</text>
</comment>
<feature type="modified residue" description="Pyruvic acid (Ser); by autocatalysis" evidence="12">
    <location>
        <position position="251"/>
    </location>
</feature>
<evidence type="ECO:0000256" key="6">
    <source>
        <dbReference type="ARBA" id="ARBA00023136"/>
    </source>
</evidence>
<feature type="chain" id="PRO_5033184548" description="Phosphatidylserine decarboxylase alpha chain" evidence="12">
    <location>
        <begin position="251"/>
        <end position="293"/>
    </location>
</feature>
<comment type="cofactor">
    <cofactor evidence="12">
        <name>pyruvate</name>
        <dbReference type="ChEBI" id="CHEBI:15361"/>
    </cofactor>
    <text evidence="12">Binds 1 pyruvoyl group covalently per subunit.</text>
</comment>
<dbReference type="EC" id="4.1.1.65" evidence="12"/>
<dbReference type="UniPathway" id="UPA00558">
    <property type="reaction ID" value="UER00616"/>
</dbReference>
<dbReference type="NCBIfam" id="TIGR00163">
    <property type="entry name" value="PS_decarb"/>
    <property type="match status" value="1"/>
</dbReference>
<dbReference type="InterPro" id="IPR033178">
    <property type="entry name" value="PSD_type1_pro"/>
</dbReference>
<evidence type="ECO:0000256" key="7">
    <source>
        <dbReference type="ARBA" id="ARBA00023145"/>
    </source>
</evidence>
<keyword evidence="4 12" id="KW-0210">Decarboxylase</keyword>
<comment type="catalytic activity">
    <reaction evidence="12">
        <text>a 1,2-diacyl-sn-glycero-3-phospho-L-serine + H(+) = a 1,2-diacyl-sn-glycero-3-phosphoethanolamine + CO2</text>
        <dbReference type="Rhea" id="RHEA:20828"/>
        <dbReference type="ChEBI" id="CHEBI:15378"/>
        <dbReference type="ChEBI" id="CHEBI:16526"/>
        <dbReference type="ChEBI" id="CHEBI:57262"/>
        <dbReference type="ChEBI" id="CHEBI:64612"/>
        <dbReference type="EC" id="4.1.1.65"/>
    </reaction>
</comment>
<dbReference type="GO" id="GO:0004609">
    <property type="term" value="F:phosphatidylserine decarboxylase activity"/>
    <property type="evidence" value="ECO:0007669"/>
    <property type="project" value="UniProtKB-UniRule"/>
</dbReference>
<dbReference type="HAMAP" id="MF_00662">
    <property type="entry name" value="PS_decarb_PSD_B_type1"/>
    <property type="match status" value="1"/>
</dbReference>
<dbReference type="PANTHER" id="PTHR10067:SF6">
    <property type="entry name" value="PHOSPHATIDYLSERINE DECARBOXYLASE PROENZYME, MITOCHONDRIAL"/>
    <property type="match status" value="1"/>
</dbReference>
<feature type="site" description="Cleavage (non-hydrolytic); by autocatalysis" evidence="12">
    <location>
        <begin position="250"/>
        <end position="251"/>
    </location>
</feature>
<keyword evidence="10 12" id="KW-1208">Phospholipid metabolism</keyword>
<keyword evidence="9 12" id="KW-0456">Lyase</keyword>
<keyword evidence="14" id="KW-1185">Reference proteome</keyword>
<evidence type="ECO:0000313" key="13">
    <source>
        <dbReference type="EMBL" id="NDY96368.1"/>
    </source>
</evidence>
<protein>
    <recommendedName>
        <fullName evidence="12">Phosphatidylserine decarboxylase proenzyme</fullName>
        <ecNumber evidence="12">4.1.1.65</ecNumber>
    </recommendedName>
    <component>
        <recommendedName>
            <fullName evidence="12">Phosphatidylserine decarboxylase alpha chain</fullName>
        </recommendedName>
    </component>
    <component>
        <recommendedName>
            <fullName evidence="12">Phosphatidylserine decarboxylase beta chain</fullName>
        </recommendedName>
    </component>
</protein>
<evidence type="ECO:0000256" key="2">
    <source>
        <dbReference type="ARBA" id="ARBA00022475"/>
    </source>
</evidence>
<keyword evidence="11 12" id="KW-0670">Pyruvate</keyword>
<dbReference type="InterPro" id="IPR003817">
    <property type="entry name" value="PS_Dcarbxylase"/>
</dbReference>
<comment type="function">
    <text evidence="12">Catalyzes the formation of phosphatidylethanolamine (PtdEtn) from phosphatidylserine (PtdSer).</text>
</comment>